<feature type="non-terminal residue" evidence="1">
    <location>
        <position position="1"/>
    </location>
</feature>
<organism evidence="1 2">
    <name type="scientific">Staphylococcus aureus</name>
    <dbReference type="NCBI Taxonomy" id="1280"/>
    <lineage>
        <taxon>Bacteria</taxon>
        <taxon>Bacillati</taxon>
        <taxon>Bacillota</taxon>
        <taxon>Bacilli</taxon>
        <taxon>Bacillales</taxon>
        <taxon>Staphylococcaceae</taxon>
        <taxon>Staphylococcus</taxon>
    </lineage>
</organism>
<sequence length="155" mass="17724">LFTAVMQKDQSEVEKIAKFYDFIEVQPPALYQDLMDRELIRDNETLTQIYKRLIDAGKSANIPVIATGNAHYLYEHDAIARKILIASQPGNPLNRSTLPEAHFRTTDEMLDDFHFLGEEKAYEIVVTNTNELANKIEKVVPIKDKLFTPRMDGAN</sequence>
<dbReference type="AlphaFoldDB" id="A0A7Z1SBD9"/>
<name>A0A7Z1SBD9_STAAU</name>
<accession>A0A7Z1SBD9</accession>
<dbReference type="PANTHER" id="PTHR32294">
    <property type="entry name" value="DNA POLYMERASE III SUBUNIT ALPHA"/>
    <property type="match status" value="1"/>
</dbReference>
<feature type="non-terminal residue" evidence="1">
    <location>
        <position position="155"/>
    </location>
</feature>
<reference evidence="1 2" key="1">
    <citation type="submission" date="2017-11" db="EMBL/GenBank/DDBJ databases">
        <authorList>
            <person name="Founou R.C."/>
            <person name="Founou L."/>
            <person name="Allam M."/>
            <person name="Ismail A."/>
            <person name="Essack S.Y."/>
        </authorList>
    </citation>
    <scope>NUCLEOTIDE SEQUENCE [LARGE SCALE GENOMIC DNA]</scope>
    <source>
        <strain evidence="1 2">G703N2B1</strain>
    </source>
</reference>
<dbReference type="GO" id="GO:0006260">
    <property type="term" value="P:DNA replication"/>
    <property type="evidence" value="ECO:0007669"/>
    <property type="project" value="InterPro"/>
</dbReference>
<dbReference type="InterPro" id="IPR004805">
    <property type="entry name" value="DnaE2/DnaE/PolC"/>
</dbReference>
<dbReference type="EMBL" id="PGWZ01000126">
    <property type="protein sequence ID" value="PPJ78708.1"/>
    <property type="molecule type" value="Genomic_DNA"/>
</dbReference>
<dbReference type="CDD" id="cd07435">
    <property type="entry name" value="PHP_PolIIIA_POLC"/>
    <property type="match status" value="1"/>
</dbReference>
<keyword evidence="1" id="KW-0548">Nucleotidyltransferase</keyword>
<comment type="caution">
    <text evidence="1">The sequence shown here is derived from an EMBL/GenBank/DDBJ whole genome shotgun (WGS) entry which is preliminary data.</text>
</comment>
<gene>
    <name evidence="1" type="primary">polC</name>
    <name evidence="1" type="ORF">CV021_00690</name>
</gene>
<protein>
    <submittedName>
        <fullName evidence="1">PolC-type DNA polymerase III</fullName>
        <ecNumber evidence="1">2.7.7.7</ecNumber>
    </submittedName>
</protein>
<dbReference type="GO" id="GO:0008408">
    <property type="term" value="F:3'-5' exonuclease activity"/>
    <property type="evidence" value="ECO:0007669"/>
    <property type="project" value="InterPro"/>
</dbReference>
<keyword evidence="1" id="KW-0808">Transferase</keyword>
<dbReference type="EC" id="2.7.7.7" evidence="1"/>
<dbReference type="InterPro" id="IPR012337">
    <property type="entry name" value="RNaseH-like_sf"/>
</dbReference>
<proteinExistence type="predicted"/>
<evidence type="ECO:0000313" key="2">
    <source>
        <dbReference type="Proteomes" id="UP000238775"/>
    </source>
</evidence>
<dbReference type="Gene3D" id="3.20.20.140">
    <property type="entry name" value="Metal-dependent hydrolases"/>
    <property type="match status" value="1"/>
</dbReference>
<dbReference type="SUPFAM" id="SSF53098">
    <property type="entry name" value="Ribonuclease H-like"/>
    <property type="match status" value="1"/>
</dbReference>
<dbReference type="PANTHER" id="PTHR32294:SF5">
    <property type="entry name" value="DNA POLYMERASE III POLC-TYPE"/>
    <property type="match status" value="1"/>
</dbReference>
<evidence type="ECO:0000313" key="1">
    <source>
        <dbReference type="EMBL" id="PPJ78708.1"/>
    </source>
</evidence>
<dbReference type="Proteomes" id="UP000238775">
    <property type="component" value="Unassembled WGS sequence"/>
</dbReference>
<dbReference type="GO" id="GO:0003887">
    <property type="term" value="F:DNA-directed DNA polymerase activity"/>
    <property type="evidence" value="ECO:0007669"/>
    <property type="project" value="UniProtKB-EC"/>
</dbReference>